<feature type="transmembrane region" description="Helical" evidence="1">
    <location>
        <begin position="104"/>
        <end position="122"/>
    </location>
</feature>
<evidence type="ECO:0000256" key="1">
    <source>
        <dbReference type="SAM" id="Phobius"/>
    </source>
</evidence>
<organism evidence="3 4">
    <name type="scientific">Modestobacter marinus</name>
    <dbReference type="NCBI Taxonomy" id="477641"/>
    <lineage>
        <taxon>Bacteria</taxon>
        <taxon>Bacillati</taxon>
        <taxon>Actinomycetota</taxon>
        <taxon>Actinomycetes</taxon>
        <taxon>Geodermatophilales</taxon>
        <taxon>Geodermatophilaceae</taxon>
        <taxon>Modestobacter</taxon>
    </lineage>
</organism>
<evidence type="ECO:0000313" key="4">
    <source>
        <dbReference type="Proteomes" id="UP000552836"/>
    </source>
</evidence>
<feature type="transmembrane region" description="Helical" evidence="1">
    <location>
        <begin position="197"/>
        <end position="219"/>
    </location>
</feature>
<feature type="transmembrane region" description="Helical" evidence="1">
    <location>
        <begin position="165"/>
        <end position="185"/>
    </location>
</feature>
<keyword evidence="1" id="KW-0472">Membrane</keyword>
<evidence type="ECO:0000313" key="2">
    <source>
        <dbReference type="EMBL" id="GGL62806.1"/>
    </source>
</evidence>
<reference evidence="2" key="1">
    <citation type="journal article" date="2014" name="Int. J. Syst. Evol. Microbiol.">
        <title>Complete genome of a new Firmicutes species belonging to the dominant human colonic microbiota ('Ruminococcus bicirculans') reveals two chromosomes and a selective capacity to utilize plant glucans.</title>
        <authorList>
            <consortium name="NISC Comparative Sequencing Program"/>
            <person name="Wegmann U."/>
            <person name="Louis P."/>
            <person name="Goesmann A."/>
            <person name="Henrissat B."/>
            <person name="Duncan S.H."/>
            <person name="Flint H.J."/>
        </authorList>
    </citation>
    <scope>NUCLEOTIDE SEQUENCE</scope>
    <source>
        <strain evidence="2">CGMCC 4.5581</strain>
    </source>
</reference>
<dbReference type="RefSeq" id="WP_166753932.1">
    <property type="nucleotide sequence ID" value="NZ_BAABJU010000010.1"/>
</dbReference>
<feature type="transmembrane region" description="Helical" evidence="1">
    <location>
        <begin position="239"/>
        <end position="259"/>
    </location>
</feature>
<proteinExistence type="predicted"/>
<dbReference type="AlphaFoldDB" id="A0A846LGG4"/>
<evidence type="ECO:0000313" key="3">
    <source>
        <dbReference type="EMBL" id="NIH66331.1"/>
    </source>
</evidence>
<dbReference type="EMBL" id="JAAMPA010000001">
    <property type="protein sequence ID" value="NIH66331.1"/>
    <property type="molecule type" value="Genomic_DNA"/>
</dbReference>
<protein>
    <submittedName>
        <fullName evidence="3">Uncharacterized protein</fullName>
    </submittedName>
</protein>
<gene>
    <name evidence="3" type="ORF">FB380_000777</name>
    <name evidence="2" type="ORF">GCM10011589_18770</name>
</gene>
<reference evidence="5" key="2">
    <citation type="journal article" date="2019" name="Int. J. Syst. Evol. Microbiol.">
        <title>The Global Catalogue of Microorganisms (GCM) 10K type strain sequencing project: providing services to taxonomists for standard genome sequencing and annotation.</title>
        <authorList>
            <consortium name="The Broad Institute Genomics Platform"/>
            <consortium name="The Broad Institute Genome Sequencing Center for Infectious Disease"/>
            <person name="Wu L."/>
            <person name="Ma J."/>
        </authorList>
    </citation>
    <scope>NUCLEOTIDE SEQUENCE [LARGE SCALE GENOMIC DNA]</scope>
    <source>
        <strain evidence="5">CGMCC 4.5581</strain>
    </source>
</reference>
<feature type="transmembrane region" description="Helical" evidence="1">
    <location>
        <begin position="6"/>
        <end position="25"/>
    </location>
</feature>
<sequence>MPWWGWVLVGWAVLAVVVAVPLGMAMRIADERSRADAGLAPVASRPVARARVRRRRLPVPPLAAALIGVGVTLESVGLGLRIAGNDRGVARYLSMDAPLSVPRMWVTALLATATVAAFVGAARATERRPWWLGVGVVAALAAQVKGGGTVHVEALRTAGLADRPVLAAAVSAALAGLTLSVLWWLSRTERRDRRRVMTAFAVYAAAAVGLSGVSSVVGSASGTFPWAALATFVEESGEAVGAVAVLTAVLVGVAPRLVLPADWALRRRADAETVDAPGALPAWRTGPDRLPGWPGS</sequence>
<evidence type="ECO:0000313" key="5">
    <source>
        <dbReference type="Proteomes" id="UP000648663"/>
    </source>
</evidence>
<keyword evidence="1" id="KW-1133">Transmembrane helix</keyword>
<keyword evidence="5" id="KW-1185">Reference proteome</keyword>
<dbReference type="Proteomes" id="UP000552836">
    <property type="component" value="Unassembled WGS sequence"/>
</dbReference>
<name>A0A846LGG4_9ACTN</name>
<feature type="transmembrane region" description="Helical" evidence="1">
    <location>
        <begin position="59"/>
        <end position="84"/>
    </location>
</feature>
<feature type="transmembrane region" description="Helical" evidence="1">
    <location>
        <begin position="129"/>
        <end position="145"/>
    </location>
</feature>
<keyword evidence="1" id="KW-0812">Transmembrane</keyword>
<dbReference type="EMBL" id="BMMI01000003">
    <property type="protein sequence ID" value="GGL62806.1"/>
    <property type="molecule type" value="Genomic_DNA"/>
</dbReference>
<comment type="caution">
    <text evidence="3">The sequence shown here is derived from an EMBL/GenBank/DDBJ whole genome shotgun (WGS) entry which is preliminary data.</text>
</comment>
<reference evidence="2" key="4">
    <citation type="submission" date="2024-05" db="EMBL/GenBank/DDBJ databases">
        <authorList>
            <person name="Sun Q."/>
            <person name="Zhou Y."/>
        </authorList>
    </citation>
    <scope>NUCLEOTIDE SEQUENCE</scope>
    <source>
        <strain evidence="2">CGMCC 4.5581</strain>
    </source>
</reference>
<dbReference type="Proteomes" id="UP000648663">
    <property type="component" value="Unassembled WGS sequence"/>
</dbReference>
<accession>A0A846LGG4</accession>
<reference evidence="3 4" key="3">
    <citation type="submission" date="2020-02" db="EMBL/GenBank/DDBJ databases">
        <title>Sequencing the genomes of 1000 actinobacteria strains.</title>
        <authorList>
            <person name="Klenk H.-P."/>
        </authorList>
    </citation>
    <scope>NUCLEOTIDE SEQUENCE [LARGE SCALE GENOMIC DNA]</scope>
    <source>
        <strain evidence="3 4">DSM 45201</strain>
    </source>
</reference>